<gene>
    <name evidence="1" type="ORF">DCAR_0206333</name>
</gene>
<dbReference type="EMBL" id="CP093344">
    <property type="protein sequence ID" value="WOG87111.1"/>
    <property type="molecule type" value="Genomic_DNA"/>
</dbReference>
<organism evidence="1 2">
    <name type="scientific">Daucus carota subsp. sativus</name>
    <name type="common">Carrot</name>
    <dbReference type="NCBI Taxonomy" id="79200"/>
    <lineage>
        <taxon>Eukaryota</taxon>
        <taxon>Viridiplantae</taxon>
        <taxon>Streptophyta</taxon>
        <taxon>Embryophyta</taxon>
        <taxon>Tracheophyta</taxon>
        <taxon>Spermatophyta</taxon>
        <taxon>Magnoliopsida</taxon>
        <taxon>eudicotyledons</taxon>
        <taxon>Gunneridae</taxon>
        <taxon>Pentapetalae</taxon>
        <taxon>asterids</taxon>
        <taxon>campanulids</taxon>
        <taxon>Apiales</taxon>
        <taxon>Apiaceae</taxon>
        <taxon>Apioideae</taxon>
        <taxon>Scandiceae</taxon>
        <taxon>Daucinae</taxon>
        <taxon>Daucus</taxon>
        <taxon>Daucus sect. Daucus</taxon>
    </lineage>
</organism>
<proteinExistence type="predicted"/>
<name>A0AAF0WCZ2_DAUCS</name>
<protein>
    <submittedName>
        <fullName evidence="1">Uncharacterized protein</fullName>
    </submittedName>
</protein>
<reference evidence="1" key="1">
    <citation type="journal article" date="2016" name="Nat. Genet.">
        <title>A high-quality carrot genome assembly provides new insights into carotenoid accumulation and asterid genome evolution.</title>
        <authorList>
            <person name="Iorizzo M."/>
            <person name="Ellison S."/>
            <person name="Senalik D."/>
            <person name="Zeng P."/>
            <person name="Satapoomin P."/>
            <person name="Huang J."/>
            <person name="Bowman M."/>
            <person name="Iovene M."/>
            <person name="Sanseverino W."/>
            <person name="Cavagnaro P."/>
            <person name="Yildiz M."/>
            <person name="Macko-Podgorni A."/>
            <person name="Moranska E."/>
            <person name="Grzebelus E."/>
            <person name="Grzebelus D."/>
            <person name="Ashrafi H."/>
            <person name="Zheng Z."/>
            <person name="Cheng S."/>
            <person name="Spooner D."/>
            <person name="Van Deynze A."/>
            <person name="Simon P."/>
        </authorList>
    </citation>
    <scope>NUCLEOTIDE SEQUENCE</scope>
    <source>
        <tissue evidence="1">Leaf</tissue>
    </source>
</reference>
<dbReference type="PANTHER" id="PTHR36019">
    <property type="entry name" value="PLANT/PROTEIN"/>
    <property type="match status" value="1"/>
</dbReference>
<dbReference type="AlphaFoldDB" id="A0AAF0WCZ2"/>
<dbReference type="PANTHER" id="PTHR36019:SF3">
    <property type="entry name" value="PLANT_PROTEIN"/>
    <property type="match status" value="1"/>
</dbReference>
<dbReference type="Proteomes" id="UP000077755">
    <property type="component" value="Chromosome 2"/>
</dbReference>
<keyword evidence="2" id="KW-1185">Reference proteome</keyword>
<sequence length="104" mass="11774">MNCLACQSVARTNSENEGDLIDITIGLRIILEKDEISAKMEYPKPKYGKMRCASSINVPPDKNIHRRCHSTVAGSVEGQPKLVRSCGMRRDWSFEDLRRHTLKA</sequence>
<accession>A0AAF0WCZ2</accession>
<evidence type="ECO:0000313" key="2">
    <source>
        <dbReference type="Proteomes" id="UP000077755"/>
    </source>
</evidence>
<reference evidence="1" key="2">
    <citation type="submission" date="2022-03" db="EMBL/GenBank/DDBJ databases">
        <title>Draft title - Genomic analysis of global carrot germplasm unveils the trajectory of domestication and the origin of high carotenoid orange carrot.</title>
        <authorList>
            <person name="Iorizzo M."/>
            <person name="Ellison S."/>
            <person name="Senalik D."/>
            <person name="Macko-Podgorni A."/>
            <person name="Grzebelus D."/>
            <person name="Bostan H."/>
            <person name="Rolling W."/>
            <person name="Curaba J."/>
            <person name="Simon P."/>
        </authorList>
    </citation>
    <scope>NUCLEOTIDE SEQUENCE</scope>
    <source>
        <tissue evidence="1">Leaf</tissue>
    </source>
</reference>
<evidence type="ECO:0000313" key="1">
    <source>
        <dbReference type="EMBL" id="WOG87111.1"/>
    </source>
</evidence>